<dbReference type="InterPro" id="IPR054187">
    <property type="entry name" value="DUF6892"/>
</dbReference>
<keyword evidence="3" id="KW-1185">Reference proteome</keyword>
<accession>A0ABS4J4Y7</accession>
<sequence>MDIYKDATGLFEDFNFKLVVIDSLLNQSPSFESELEILKEKYDKFEWYNASDPIEEMLKFFSNLKLELQDLDKVIELCFDGGNEIYHLIQPDWDGEDGQFDVQSVSGFEHLKNLKRVCYISMCDEEILYPLSNKGIEIT</sequence>
<organism evidence="2 3">
    <name type="scientific">Paenibacillus eucommiae</name>
    <dbReference type="NCBI Taxonomy" id="1355755"/>
    <lineage>
        <taxon>Bacteria</taxon>
        <taxon>Bacillati</taxon>
        <taxon>Bacillota</taxon>
        <taxon>Bacilli</taxon>
        <taxon>Bacillales</taxon>
        <taxon>Paenibacillaceae</taxon>
        <taxon>Paenibacillus</taxon>
    </lineage>
</organism>
<feature type="domain" description="DUF6892" evidence="1">
    <location>
        <begin position="11"/>
        <end position="138"/>
    </location>
</feature>
<dbReference type="Proteomes" id="UP001519287">
    <property type="component" value="Unassembled WGS sequence"/>
</dbReference>
<proteinExistence type="predicted"/>
<name>A0ABS4J4Y7_9BACL</name>
<dbReference type="Pfam" id="PF21832">
    <property type="entry name" value="DUF6892"/>
    <property type="match status" value="1"/>
</dbReference>
<protein>
    <recommendedName>
        <fullName evidence="1">DUF6892 domain-containing protein</fullName>
    </recommendedName>
</protein>
<gene>
    <name evidence="2" type="ORF">J2Z66_005981</name>
</gene>
<evidence type="ECO:0000313" key="2">
    <source>
        <dbReference type="EMBL" id="MBP1994345.1"/>
    </source>
</evidence>
<dbReference type="EMBL" id="JAGGLB010000025">
    <property type="protein sequence ID" value="MBP1994345.1"/>
    <property type="molecule type" value="Genomic_DNA"/>
</dbReference>
<dbReference type="RefSeq" id="WP_209976186.1">
    <property type="nucleotide sequence ID" value="NZ_JAGGLB010000025.1"/>
</dbReference>
<comment type="caution">
    <text evidence="2">The sequence shown here is derived from an EMBL/GenBank/DDBJ whole genome shotgun (WGS) entry which is preliminary data.</text>
</comment>
<evidence type="ECO:0000313" key="3">
    <source>
        <dbReference type="Proteomes" id="UP001519287"/>
    </source>
</evidence>
<reference evidence="2 3" key="1">
    <citation type="submission" date="2021-03" db="EMBL/GenBank/DDBJ databases">
        <title>Genomic Encyclopedia of Type Strains, Phase IV (KMG-IV): sequencing the most valuable type-strain genomes for metagenomic binning, comparative biology and taxonomic classification.</title>
        <authorList>
            <person name="Goeker M."/>
        </authorList>
    </citation>
    <scope>NUCLEOTIDE SEQUENCE [LARGE SCALE GENOMIC DNA]</scope>
    <source>
        <strain evidence="2 3">DSM 26048</strain>
    </source>
</reference>
<evidence type="ECO:0000259" key="1">
    <source>
        <dbReference type="Pfam" id="PF21832"/>
    </source>
</evidence>